<keyword evidence="5 6" id="KW-0472">Membrane</keyword>
<evidence type="ECO:0000313" key="9">
    <source>
        <dbReference type="Proteomes" id="UP000584867"/>
    </source>
</evidence>
<evidence type="ECO:0000313" key="8">
    <source>
        <dbReference type="EMBL" id="MBB5061956.1"/>
    </source>
</evidence>
<dbReference type="RefSeq" id="WP_260330757.1">
    <property type="nucleotide sequence ID" value="NZ_JACHIO010000001.1"/>
</dbReference>
<evidence type="ECO:0000256" key="6">
    <source>
        <dbReference type="SAM" id="Phobius"/>
    </source>
</evidence>
<keyword evidence="2" id="KW-1003">Cell membrane</keyword>
<evidence type="ECO:0000256" key="5">
    <source>
        <dbReference type="ARBA" id="ARBA00023136"/>
    </source>
</evidence>
<keyword evidence="6" id="KW-1133">Transmembrane helix</keyword>
<proteinExistence type="predicted"/>
<dbReference type="SUPFAM" id="SSF53448">
    <property type="entry name" value="Nucleotide-diphospho-sugar transferases"/>
    <property type="match status" value="1"/>
</dbReference>
<dbReference type="EMBL" id="JACHIO010000001">
    <property type="protein sequence ID" value="MBB5061956.1"/>
    <property type="molecule type" value="Genomic_DNA"/>
</dbReference>
<keyword evidence="6" id="KW-0812">Transmembrane</keyword>
<dbReference type="GO" id="GO:0016757">
    <property type="term" value="F:glycosyltransferase activity"/>
    <property type="evidence" value="ECO:0007669"/>
    <property type="project" value="UniProtKB-KW"/>
</dbReference>
<organism evidence="8 9">
    <name type="scientific">Granulicella mallensis</name>
    <dbReference type="NCBI Taxonomy" id="940614"/>
    <lineage>
        <taxon>Bacteria</taxon>
        <taxon>Pseudomonadati</taxon>
        <taxon>Acidobacteriota</taxon>
        <taxon>Terriglobia</taxon>
        <taxon>Terriglobales</taxon>
        <taxon>Acidobacteriaceae</taxon>
        <taxon>Granulicella</taxon>
    </lineage>
</organism>
<dbReference type="InterPro" id="IPR001173">
    <property type="entry name" value="Glyco_trans_2-like"/>
</dbReference>
<dbReference type="Proteomes" id="UP000584867">
    <property type="component" value="Unassembled WGS sequence"/>
</dbReference>
<evidence type="ECO:0000256" key="2">
    <source>
        <dbReference type="ARBA" id="ARBA00022475"/>
    </source>
</evidence>
<dbReference type="InterPro" id="IPR029044">
    <property type="entry name" value="Nucleotide-diphossugar_trans"/>
</dbReference>
<dbReference type="CDD" id="cd00761">
    <property type="entry name" value="Glyco_tranf_GTA_type"/>
    <property type="match status" value="1"/>
</dbReference>
<dbReference type="Pfam" id="PF00535">
    <property type="entry name" value="Glycos_transf_2"/>
    <property type="match status" value="1"/>
</dbReference>
<evidence type="ECO:0000256" key="1">
    <source>
        <dbReference type="ARBA" id="ARBA00004236"/>
    </source>
</evidence>
<feature type="transmembrane region" description="Helical" evidence="6">
    <location>
        <begin position="326"/>
        <end position="345"/>
    </location>
</feature>
<dbReference type="Gene3D" id="3.90.550.10">
    <property type="entry name" value="Spore Coat Polysaccharide Biosynthesis Protein SpsA, Chain A"/>
    <property type="match status" value="1"/>
</dbReference>
<evidence type="ECO:0000259" key="7">
    <source>
        <dbReference type="Pfam" id="PF00535"/>
    </source>
</evidence>
<comment type="subcellular location">
    <subcellularLocation>
        <location evidence="1">Cell membrane</location>
    </subcellularLocation>
</comment>
<feature type="transmembrane region" description="Helical" evidence="6">
    <location>
        <begin position="282"/>
        <end position="305"/>
    </location>
</feature>
<protein>
    <submittedName>
        <fullName evidence="8">Glycosyltransferase involved in cell wall biosynthesis</fullName>
    </submittedName>
</protein>
<evidence type="ECO:0000256" key="4">
    <source>
        <dbReference type="ARBA" id="ARBA00022679"/>
    </source>
</evidence>
<sequence>MDEPISAPVRGSEEGGAALRLSVIVPARNEEQNLPACLASLLAQADEFFPLDHDWELIVVDDDSKDRTRAIAMEAATQHAGVRVIEAPPLELRATQRAFTGKTNACWAAAQQARGQWLLFTDADTVHELGDLVRALHEAEKHEVALLSYSPQQIVQGFWQRALMPLVFSELASVYPLDQVNDPDKRIAAANGQFLMVEREAYFAVGGHRVVGRSVLEDVDLAYSIKRSKRGLRFRYAPDALSTRMYRGLSDMVEGWTKNLALLFPHALALAAWRLLDLALLLLPLLIFALPYLVLWQKIAILLLWARTLLRYSRRVARSNFSFLNCSLSVFALPLFIALLVRSWMKHKLFHHVTWKGRDYRTGR</sequence>
<keyword evidence="4 8" id="KW-0808">Transferase</keyword>
<accession>A0A7W7ZL60</accession>
<feature type="domain" description="Glycosyltransferase 2-like" evidence="7">
    <location>
        <begin position="22"/>
        <end position="173"/>
    </location>
</feature>
<dbReference type="PANTHER" id="PTHR43646:SF2">
    <property type="entry name" value="GLYCOSYLTRANSFERASE 2-LIKE DOMAIN-CONTAINING PROTEIN"/>
    <property type="match status" value="1"/>
</dbReference>
<keyword evidence="3" id="KW-0328">Glycosyltransferase</keyword>
<dbReference type="GO" id="GO:0005886">
    <property type="term" value="C:plasma membrane"/>
    <property type="evidence" value="ECO:0007669"/>
    <property type="project" value="UniProtKB-SubCell"/>
</dbReference>
<comment type="caution">
    <text evidence="8">The sequence shown here is derived from an EMBL/GenBank/DDBJ whole genome shotgun (WGS) entry which is preliminary data.</text>
</comment>
<name>A0A7W7ZL60_9BACT</name>
<gene>
    <name evidence="8" type="ORF">HDF15_000281</name>
</gene>
<evidence type="ECO:0000256" key="3">
    <source>
        <dbReference type="ARBA" id="ARBA00022676"/>
    </source>
</evidence>
<dbReference type="AlphaFoldDB" id="A0A7W7ZL60"/>
<dbReference type="PANTHER" id="PTHR43646">
    <property type="entry name" value="GLYCOSYLTRANSFERASE"/>
    <property type="match status" value="1"/>
</dbReference>
<reference evidence="8 9" key="1">
    <citation type="submission" date="2020-08" db="EMBL/GenBank/DDBJ databases">
        <title>Genomic Encyclopedia of Type Strains, Phase IV (KMG-V): Genome sequencing to study the core and pangenomes of soil and plant-associated prokaryotes.</title>
        <authorList>
            <person name="Whitman W."/>
        </authorList>
    </citation>
    <scope>NUCLEOTIDE SEQUENCE [LARGE SCALE GENOMIC DNA]</scope>
    <source>
        <strain evidence="8 9">X5P3</strain>
    </source>
</reference>